<comment type="caution">
    <text evidence="1">The sequence shown here is derived from an EMBL/GenBank/DDBJ whole genome shotgun (WGS) entry which is preliminary data.</text>
</comment>
<dbReference type="EMBL" id="BKCP01005294">
    <property type="protein sequence ID" value="GER37153.1"/>
    <property type="molecule type" value="Genomic_DNA"/>
</dbReference>
<dbReference type="OrthoDB" id="1737015at2759"/>
<evidence type="ECO:0000313" key="2">
    <source>
        <dbReference type="Proteomes" id="UP000325081"/>
    </source>
</evidence>
<dbReference type="AlphaFoldDB" id="A0A5A7PW98"/>
<sequence>MPKRTGLGEFLAVNLKHGLGIRSLPPSLRIPLAGDYFPPFPLLGAEKGAAGAAVSYPQQPPVPCLNKYGSILIDIPFVDQSFYGKEVYDYHEELRHVGVMSEFKDACEYIGNHLMSIAVSSALTRAHFYSILSFIRFLRDKLLPPDGFINSIKKNGCGLHKAKGAPGNPCFTTRNGKSPLIAQIISEVLRLNCNSLFFFGLEKTLKMTTKTN</sequence>
<keyword evidence="2" id="KW-1185">Reference proteome</keyword>
<protein>
    <submittedName>
        <fullName evidence="1">C4-dicarboxylate transport protein</fullName>
    </submittedName>
</protein>
<dbReference type="Proteomes" id="UP000325081">
    <property type="component" value="Unassembled WGS sequence"/>
</dbReference>
<gene>
    <name evidence="1" type="ORF">STAS_13547</name>
</gene>
<accession>A0A5A7PW98</accession>
<name>A0A5A7PW98_STRAF</name>
<proteinExistence type="predicted"/>
<organism evidence="1 2">
    <name type="scientific">Striga asiatica</name>
    <name type="common">Asiatic witchweed</name>
    <name type="synonym">Buchnera asiatica</name>
    <dbReference type="NCBI Taxonomy" id="4170"/>
    <lineage>
        <taxon>Eukaryota</taxon>
        <taxon>Viridiplantae</taxon>
        <taxon>Streptophyta</taxon>
        <taxon>Embryophyta</taxon>
        <taxon>Tracheophyta</taxon>
        <taxon>Spermatophyta</taxon>
        <taxon>Magnoliopsida</taxon>
        <taxon>eudicotyledons</taxon>
        <taxon>Gunneridae</taxon>
        <taxon>Pentapetalae</taxon>
        <taxon>asterids</taxon>
        <taxon>lamiids</taxon>
        <taxon>Lamiales</taxon>
        <taxon>Orobanchaceae</taxon>
        <taxon>Buchnereae</taxon>
        <taxon>Striga</taxon>
    </lineage>
</organism>
<evidence type="ECO:0000313" key="1">
    <source>
        <dbReference type="EMBL" id="GER37153.1"/>
    </source>
</evidence>
<reference evidence="2" key="1">
    <citation type="journal article" date="2019" name="Curr. Biol.">
        <title>Genome Sequence of Striga asiatica Provides Insight into the Evolution of Plant Parasitism.</title>
        <authorList>
            <person name="Yoshida S."/>
            <person name="Kim S."/>
            <person name="Wafula E.K."/>
            <person name="Tanskanen J."/>
            <person name="Kim Y.M."/>
            <person name="Honaas L."/>
            <person name="Yang Z."/>
            <person name="Spallek T."/>
            <person name="Conn C.E."/>
            <person name="Ichihashi Y."/>
            <person name="Cheong K."/>
            <person name="Cui S."/>
            <person name="Der J.P."/>
            <person name="Gundlach H."/>
            <person name="Jiao Y."/>
            <person name="Hori C."/>
            <person name="Ishida J.K."/>
            <person name="Kasahara H."/>
            <person name="Kiba T."/>
            <person name="Kim M.S."/>
            <person name="Koo N."/>
            <person name="Laohavisit A."/>
            <person name="Lee Y.H."/>
            <person name="Lumba S."/>
            <person name="McCourt P."/>
            <person name="Mortimer J.C."/>
            <person name="Mutuku J.M."/>
            <person name="Nomura T."/>
            <person name="Sasaki-Sekimoto Y."/>
            <person name="Seto Y."/>
            <person name="Wang Y."/>
            <person name="Wakatake T."/>
            <person name="Sakakibara H."/>
            <person name="Demura T."/>
            <person name="Yamaguchi S."/>
            <person name="Yoneyama K."/>
            <person name="Manabe R.I."/>
            <person name="Nelson D.C."/>
            <person name="Schulman A.H."/>
            <person name="Timko M.P."/>
            <person name="dePamphilis C.W."/>
            <person name="Choi D."/>
            <person name="Shirasu K."/>
        </authorList>
    </citation>
    <scope>NUCLEOTIDE SEQUENCE [LARGE SCALE GENOMIC DNA]</scope>
    <source>
        <strain evidence="2">cv. UVA1</strain>
    </source>
</reference>